<dbReference type="EMBL" id="VDMQ01000001">
    <property type="protein sequence ID" value="TNM57767.1"/>
    <property type="molecule type" value="Genomic_DNA"/>
</dbReference>
<evidence type="ECO:0000256" key="1">
    <source>
        <dbReference type="ARBA" id="ARBA00022801"/>
    </source>
</evidence>
<organism evidence="3 4">
    <name type="scientific">Brevibacterium sediminis</name>
    <dbReference type="NCBI Taxonomy" id="1857024"/>
    <lineage>
        <taxon>Bacteria</taxon>
        <taxon>Bacillati</taxon>
        <taxon>Actinomycetota</taxon>
        <taxon>Actinomycetes</taxon>
        <taxon>Micrococcales</taxon>
        <taxon>Brevibacteriaceae</taxon>
        <taxon>Brevibacterium</taxon>
    </lineage>
</organism>
<keyword evidence="1" id="KW-0378">Hydrolase</keyword>
<dbReference type="Pfam" id="PF00293">
    <property type="entry name" value="NUDIX"/>
    <property type="match status" value="1"/>
</dbReference>
<dbReference type="AlphaFoldDB" id="A0A5C4X591"/>
<accession>A0A5C4X591</accession>
<dbReference type="InterPro" id="IPR000086">
    <property type="entry name" value="NUDIX_hydrolase_dom"/>
</dbReference>
<comment type="caution">
    <text evidence="3">The sequence shown here is derived from an EMBL/GenBank/DDBJ whole genome shotgun (WGS) entry which is preliminary data.</text>
</comment>
<dbReference type="Proteomes" id="UP000314223">
    <property type="component" value="Unassembled WGS sequence"/>
</dbReference>
<dbReference type="InterPro" id="IPR015797">
    <property type="entry name" value="NUDIX_hydrolase-like_dom_sf"/>
</dbReference>
<dbReference type="PROSITE" id="PS00893">
    <property type="entry name" value="NUDIX_BOX"/>
    <property type="match status" value="1"/>
</dbReference>
<evidence type="ECO:0000313" key="4">
    <source>
        <dbReference type="Proteomes" id="UP000314223"/>
    </source>
</evidence>
<dbReference type="Gene3D" id="3.90.79.10">
    <property type="entry name" value="Nucleoside Triphosphate Pyrophosphohydrolase"/>
    <property type="match status" value="1"/>
</dbReference>
<dbReference type="InterPro" id="IPR020084">
    <property type="entry name" value="NUDIX_hydrolase_CS"/>
</dbReference>
<dbReference type="GO" id="GO:0016787">
    <property type="term" value="F:hydrolase activity"/>
    <property type="evidence" value="ECO:0007669"/>
    <property type="project" value="UniProtKB-KW"/>
</dbReference>
<evidence type="ECO:0000313" key="3">
    <source>
        <dbReference type="EMBL" id="TNM57767.1"/>
    </source>
</evidence>
<reference evidence="3 4" key="1">
    <citation type="submission" date="2019-06" db="EMBL/GenBank/DDBJ databases">
        <authorList>
            <person name="Mardanova A.M."/>
            <person name="Pudova D.S."/>
            <person name="Shagimardanova E.I."/>
            <person name="Gogoleva N.E."/>
            <person name="Lutfullin M.T."/>
            <person name="Hadieva G.F."/>
            <person name="Sharipova M.R."/>
        </authorList>
    </citation>
    <scope>NUCLEOTIDE SEQUENCE [LARGE SCALE GENOMIC DNA]</scope>
    <source>
        <strain evidence="3 4">MG-1</strain>
    </source>
</reference>
<dbReference type="PROSITE" id="PS51462">
    <property type="entry name" value="NUDIX"/>
    <property type="match status" value="1"/>
</dbReference>
<name>A0A5C4X591_9MICO</name>
<dbReference type="SUPFAM" id="SSF55811">
    <property type="entry name" value="Nudix"/>
    <property type="match status" value="1"/>
</dbReference>
<protein>
    <submittedName>
        <fullName evidence="3">NUDIX domain-containing protein</fullName>
    </submittedName>
</protein>
<dbReference type="RefSeq" id="WP_139466834.1">
    <property type="nucleotide sequence ID" value="NZ_VDMQ01000001.1"/>
</dbReference>
<proteinExistence type="predicted"/>
<feature type="domain" description="Nudix hydrolase" evidence="2">
    <location>
        <begin position="1"/>
        <end position="131"/>
    </location>
</feature>
<gene>
    <name evidence="3" type="ORF">FHQ09_00215</name>
</gene>
<sequence length="132" mass="14411">MEKFVVGAVIHSDGSVLVVTRSELDDFLPGIDELPSGGVEVGESLTAALDRELLEEVGFESVVIDGDFLEHFDYRSASGRLTRQLTVSVPLADRIVKLSDEHVAARWITARDVIGASCTPEIQGVIETRFLR</sequence>
<evidence type="ECO:0000259" key="2">
    <source>
        <dbReference type="PROSITE" id="PS51462"/>
    </source>
</evidence>